<evidence type="ECO:0000256" key="1">
    <source>
        <dbReference type="SAM" id="MobiDB-lite"/>
    </source>
</evidence>
<feature type="compositionally biased region" description="Low complexity" evidence="1">
    <location>
        <begin position="34"/>
        <end position="56"/>
    </location>
</feature>
<accession>A0ABY7XKI3</accession>
<gene>
    <name evidence="2" type="ORF">KV395_04715</name>
</gene>
<proteinExistence type="predicted"/>
<keyword evidence="3" id="KW-1185">Reference proteome</keyword>
<feature type="region of interest" description="Disordered" evidence="1">
    <location>
        <begin position="34"/>
        <end position="74"/>
    </location>
</feature>
<evidence type="ECO:0000313" key="2">
    <source>
        <dbReference type="EMBL" id="WDM42610.1"/>
    </source>
</evidence>
<dbReference type="Proteomes" id="UP001215097">
    <property type="component" value="Chromosome"/>
</dbReference>
<evidence type="ECO:0000313" key="3">
    <source>
        <dbReference type="Proteomes" id="UP001215097"/>
    </source>
</evidence>
<organism evidence="2 3">
    <name type="scientific">Microbacterium luteolum</name>
    <name type="common">Aureobacterium luteolum</name>
    <dbReference type="NCBI Taxonomy" id="69367"/>
    <lineage>
        <taxon>Bacteria</taxon>
        <taxon>Bacillati</taxon>
        <taxon>Actinomycetota</taxon>
        <taxon>Actinomycetes</taxon>
        <taxon>Micrococcales</taxon>
        <taxon>Microbacteriaceae</taxon>
        <taxon>Microbacterium</taxon>
    </lineage>
</organism>
<name>A0ABY7XKI3_MICLT</name>
<dbReference type="PROSITE" id="PS51257">
    <property type="entry name" value="PROKAR_LIPOPROTEIN"/>
    <property type="match status" value="1"/>
</dbReference>
<reference evidence="2 3" key="1">
    <citation type="submission" date="2021-06" db="EMBL/GenBank/DDBJ databases">
        <title>Genome-based taxonomic framework of Microbacterium strains isolated from marine environment, the description of four new species and reclassification of four preexisting species.</title>
        <authorList>
            <person name="Lee S.D."/>
            <person name="Kim S.-M."/>
            <person name="Byeon Y.-S."/>
            <person name="Yang H.L."/>
            <person name="Kim I.S."/>
        </authorList>
    </citation>
    <scope>NUCLEOTIDE SEQUENCE [LARGE SCALE GENOMIC DNA]</scope>
    <source>
        <strain evidence="2 3">KACC 14465</strain>
    </source>
</reference>
<dbReference type="EMBL" id="CP078075">
    <property type="protein sequence ID" value="WDM42610.1"/>
    <property type="molecule type" value="Genomic_DNA"/>
</dbReference>
<protein>
    <submittedName>
        <fullName evidence="2">DUF3060 domain-containing protein</fullName>
    </submittedName>
</protein>
<dbReference type="RefSeq" id="WP_282216464.1">
    <property type="nucleotide sequence ID" value="NZ_BAAAUN010000002.1"/>
</dbReference>
<sequence>MRASRSSAAAAATIVVAVLLSGCTMRIIDPAAEDAGPTTGATGAETPAKTPAPKTPDAAEDDRSDPDPAPIDGLDAEHAAHRQRLLDSATTTMPCPTAPLQQDGTIIRIEGDCDEIRIDLDAGAVIVDDVSSLQLSGSGTVVYANTIGDVRVSGTANEIYWTGETPQVTDTGTANVLRRG</sequence>